<keyword evidence="2" id="KW-0472">Membrane</keyword>
<reference evidence="3 4" key="1">
    <citation type="submission" date="2021-10" db="EMBL/GenBank/DDBJ databases">
        <title>Alishewanella koreense sp. nov. isolated from seawater of southwestern coast in South Korea and the proposal for the reclassification of Rheinheimera perlucida and Rheinheimera tuosuensis as Arsukibacterium perlucida and Arsukibacterium tuosuensis.</title>
        <authorList>
            <person name="Kim K.H."/>
            <person name="Ruan W."/>
            <person name="Kim K.R."/>
            <person name="Baek J.H."/>
            <person name="Jeon C.O."/>
        </authorList>
    </citation>
    <scope>NUCLEOTIDE SEQUENCE [LARGE SCALE GENOMIC DNA]</scope>
    <source>
        <strain evidence="3 4">16-MA</strain>
    </source>
</reference>
<evidence type="ECO:0000256" key="2">
    <source>
        <dbReference type="SAM" id="Phobius"/>
    </source>
</evidence>
<organism evidence="3 4">
    <name type="scientific">Alishewanella maricola</name>
    <dbReference type="NCBI Taxonomy" id="2795740"/>
    <lineage>
        <taxon>Bacteria</taxon>
        <taxon>Pseudomonadati</taxon>
        <taxon>Pseudomonadota</taxon>
        <taxon>Gammaproteobacteria</taxon>
        <taxon>Alteromonadales</taxon>
        <taxon>Alteromonadaceae</taxon>
        <taxon>Alishewanella</taxon>
    </lineage>
</organism>
<evidence type="ECO:0000313" key="4">
    <source>
        <dbReference type="Proteomes" id="UP000633814"/>
    </source>
</evidence>
<comment type="caution">
    <text evidence="3">The sequence shown here is derived from an EMBL/GenBank/DDBJ whole genome shotgun (WGS) entry which is preliminary data.</text>
</comment>
<dbReference type="EMBL" id="JAEINI020000019">
    <property type="protein sequence ID" value="MCB5228304.1"/>
    <property type="molecule type" value="Genomic_DNA"/>
</dbReference>
<accession>A0ABS8C7K2</accession>
<sequence length="106" mass="12422">MFDSSFRQQAAAWQRQFQLQHLGSFVQRVLAWLVLGVMLMVGAFLLLFALVLSWVLNPILIFRHRQRMRKFREQAGQYQQQQQSHTRSGGQVIEGEVIHKDDADPR</sequence>
<dbReference type="RefSeq" id="WP_226752358.1">
    <property type="nucleotide sequence ID" value="NZ_JAEINI020000019.1"/>
</dbReference>
<name>A0ABS8C7K2_9ALTE</name>
<evidence type="ECO:0000313" key="3">
    <source>
        <dbReference type="EMBL" id="MCB5228304.1"/>
    </source>
</evidence>
<feature type="compositionally biased region" description="Low complexity" evidence="1">
    <location>
        <begin position="74"/>
        <end position="83"/>
    </location>
</feature>
<keyword evidence="2" id="KW-0812">Transmembrane</keyword>
<proteinExistence type="predicted"/>
<feature type="compositionally biased region" description="Basic and acidic residues" evidence="1">
    <location>
        <begin position="96"/>
        <end position="106"/>
    </location>
</feature>
<protein>
    <submittedName>
        <fullName evidence="3">Uncharacterized protein</fullName>
    </submittedName>
</protein>
<dbReference type="Proteomes" id="UP000633814">
    <property type="component" value="Unassembled WGS sequence"/>
</dbReference>
<evidence type="ECO:0000256" key="1">
    <source>
        <dbReference type="SAM" id="MobiDB-lite"/>
    </source>
</evidence>
<gene>
    <name evidence="3" type="ORF">JAO78_015975</name>
</gene>
<keyword evidence="2" id="KW-1133">Transmembrane helix</keyword>
<keyword evidence="4" id="KW-1185">Reference proteome</keyword>
<feature type="transmembrane region" description="Helical" evidence="2">
    <location>
        <begin position="29"/>
        <end position="62"/>
    </location>
</feature>
<feature type="region of interest" description="Disordered" evidence="1">
    <location>
        <begin position="74"/>
        <end position="106"/>
    </location>
</feature>